<name>A0A5Q0BU63_9GAMM</name>
<dbReference type="InterPro" id="IPR012338">
    <property type="entry name" value="Beta-lactam/transpept-like"/>
</dbReference>
<proteinExistence type="inferred from homology"/>
<gene>
    <name evidence="3" type="ORF">F6R98_19280</name>
</gene>
<dbReference type="InterPro" id="IPR051478">
    <property type="entry name" value="Beta-lactamase-like_AB/R"/>
</dbReference>
<dbReference type="PANTHER" id="PTHR22935">
    <property type="entry name" value="PENICILLIN-BINDING PROTEIN"/>
    <property type="match status" value="1"/>
</dbReference>
<dbReference type="InParanoid" id="A0A5Q0BU63"/>
<keyword evidence="4" id="KW-1185">Reference proteome</keyword>
<organism evidence="3 4">
    <name type="scientific">Candidatus Methylospira mobilis</name>
    <dbReference type="NCBI Taxonomy" id="1808979"/>
    <lineage>
        <taxon>Bacteria</taxon>
        <taxon>Pseudomonadati</taxon>
        <taxon>Pseudomonadota</taxon>
        <taxon>Gammaproteobacteria</taxon>
        <taxon>Methylococcales</taxon>
        <taxon>Methylococcaceae</taxon>
        <taxon>Candidatus Methylospira</taxon>
    </lineage>
</organism>
<dbReference type="FunCoup" id="A0A5Q0BU63">
    <property type="interactions" value="134"/>
</dbReference>
<dbReference type="Proteomes" id="UP000325755">
    <property type="component" value="Chromosome"/>
</dbReference>
<dbReference type="KEGG" id="mmob:F6R98_19280"/>
<dbReference type="OrthoDB" id="119951at2"/>
<dbReference type="AlphaFoldDB" id="A0A5Q0BU63"/>
<dbReference type="InterPro" id="IPR001466">
    <property type="entry name" value="Beta-lactam-related"/>
</dbReference>
<dbReference type="PANTHER" id="PTHR22935:SF95">
    <property type="entry name" value="BETA-LACTAMASE-LIKE 1-RELATED"/>
    <property type="match status" value="1"/>
</dbReference>
<protein>
    <submittedName>
        <fullName evidence="3">Beta-lactamase family protein</fullName>
    </submittedName>
</protein>
<evidence type="ECO:0000256" key="1">
    <source>
        <dbReference type="ARBA" id="ARBA00038473"/>
    </source>
</evidence>
<evidence type="ECO:0000313" key="4">
    <source>
        <dbReference type="Proteomes" id="UP000325755"/>
    </source>
</evidence>
<dbReference type="Gene3D" id="3.40.710.10">
    <property type="entry name" value="DD-peptidase/beta-lactamase superfamily"/>
    <property type="match status" value="1"/>
</dbReference>
<feature type="domain" description="Beta-lactamase-related" evidence="2">
    <location>
        <begin position="135"/>
        <end position="464"/>
    </location>
</feature>
<sequence length="601" mass="66368">MIIEPPEDDMHIALVEVRAKDANSAVAAGWKVYRQEFTRPLYTVTQQTLRDGWDEQYRYDYETSPNEKLGIWAIALRAGSAWTVALIEGSQATIEKRAGPLGLAMVSLRPKGYHRESFAGKTPHNLDGRRVRILKNFVADGMKRLGVPGVGLSLIANGKIVYAGGIGTRELGKPAPVNADTLFMAASNTKALTTLLLGELVDDGKLRWDEPVIEAYPSFKLADEQITSQIQIKHLACACTGLPRQDLEWLFDNGHTDPGAMMKSLSTLRPTSKFGEVFQYSNQLLSAAGYIGASVALPGRELGAAYDEIMQKRVFAPLQMARTTFDFAQATQDNYALPHSFDLNGKAVVAHMAMKVDRTVEPDRPAGGMWTSARDLSRYVMLELDRGKLPNGKQLISEKNLVIRRAPNVTVSEGVTYGMGLMVNSRWGMPVVSHGGSLMGYQSNMIWLPEQGIGAVILTNSDYGSALLDPFMRRLLEVLFDGKPLAEQQLRIAAERLETQVRKARARLVIPPDAAQSNLLATRYHNEALGELTVTRSNNKLVFDVGVWHASIASRKNEDGSISFVMIEPSLPKLEFVADEHNGKRSLTLRDAQHEYVFNAL</sequence>
<accession>A0A5Q0BU63</accession>
<evidence type="ECO:0000313" key="3">
    <source>
        <dbReference type="EMBL" id="QFY45206.1"/>
    </source>
</evidence>
<dbReference type="Pfam" id="PF00144">
    <property type="entry name" value="Beta-lactamase"/>
    <property type="match status" value="1"/>
</dbReference>
<evidence type="ECO:0000259" key="2">
    <source>
        <dbReference type="Pfam" id="PF00144"/>
    </source>
</evidence>
<comment type="similarity">
    <text evidence="1">Belongs to the beta-lactamase family.</text>
</comment>
<reference evidence="3 4" key="1">
    <citation type="submission" date="2019-09" db="EMBL/GenBank/DDBJ databases">
        <title>Ecophysiology of the spiral-shaped methanotroph Methylospira mobilis as revealed by the complete genome sequence.</title>
        <authorList>
            <person name="Oshkin I.Y."/>
            <person name="Dedysh S.N."/>
            <person name="Miroshnikov K."/>
            <person name="Danilova O.V."/>
            <person name="Hakobyan A."/>
            <person name="Liesack W."/>
        </authorList>
    </citation>
    <scope>NUCLEOTIDE SEQUENCE [LARGE SCALE GENOMIC DNA]</scope>
    <source>
        <strain evidence="3 4">Shm1</strain>
    </source>
</reference>
<dbReference type="SUPFAM" id="SSF56601">
    <property type="entry name" value="beta-lactamase/transpeptidase-like"/>
    <property type="match status" value="1"/>
</dbReference>
<dbReference type="EMBL" id="CP044205">
    <property type="protein sequence ID" value="QFY45206.1"/>
    <property type="molecule type" value="Genomic_DNA"/>
</dbReference>